<feature type="signal peptide" evidence="6">
    <location>
        <begin position="1"/>
        <end position="23"/>
    </location>
</feature>
<dbReference type="OrthoDB" id="5963193at2759"/>
<evidence type="ECO:0000256" key="4">
    <source>
        <dbReference type="ARBA" id="ARBA00022989"/>
    </source>
</evidence>
<evidence type="ECO:0000313" key="8">
    <source>
        <dbReference type="Proteomes" id="UP000271087"/>
    </source>
</evidence>
<gene>
    <name evidence="7" type="ORF">NOO_LOCUS13508</name>
</gene>
<protein>
    <submittedName>
        <fullName evidence="9">Secreted protein</fullName>
    </submittedName>
</protein>
<sequence>MYAGMLLISTFVACLMLTPGIQTKLANSSWFCKGLSGIAGLNCSHAVGFQAVYSNGYFLLHAYDFDVGREIVPRRTIENTKRFLVLQICVCHCDYYRIILCQ</sequence>
<reference evidence="7 8" key="2">
    <citation type="submission" date="2018-08" db="EMBL/GenBank/DDBJ databases">
        <authorList>
            <person name="Laetsch R D."/>
            <person name="Stevens L."/>
            <person name="Kumar S."/>
            <person name="Blaxter L. M."/>
        </authorList>
    </citation>
    <scope>NUCLEOTIDE SEQUENCE [LARGE SCALE GENOMIC DNA]</scope>
</reference>
<proteinExistence type="inferred from homology"/>
<organism evidence="9">
    <name type="scientific">Onchocerca ochengi</name>
    <name type="common">Filarial nematode worm</name>
    <dbReference type="NCBI Taxonomy" id="42157"/>
    <lineage>
        <taxon>Eukaryota</taxon>
        <taxon>Metazoa</taxon>
        <taxon>Ecdysozoa</taxon>
        <taxon>Nematoda</taxon>
        <taxon>Chromadorea</taxon>
        <taxon>Rhabditida</taxon>
        <taxon>Spirurina</taxon>
        <taxon>Spiruromorpha</taxon>
        <taxon>Filarioidea</taxon>
        <taxon>Onchocercidae</taxon>
        <taxon>Onchocerca</taxon>
    </lineage>
</organism>
<evidence type="ECO:0000256" key="2">
    <source>
        <dbReference type="ARBA" id="ARBA00006665"/>
    </source>
</evidence>
<comment type="subcellular location">
    <subcellularLocation>
        <location evidence="1">Membrane</location>
        <topology evidence="1">Multi-pass membrane protein</topology>
    </subcellularLocation>
</comment>
<dbReference type="EMBL" id="UYRW01015912">
    <property type="protein sequence ID" value="VDN02616.1"/>
    <property type="molecule type" value="Genomic_DNA"/>
</dbReference>
<keyword evidence="6" id="KW-0732">Signal</keyword>
<keyword evidence="3" id="KW-0812">Transmembrane</keyword>
<keyword evidence="5" id="KW-0472">Membrane</keyword>
<evidence type="ECO:0000256" key="5">
    <source>
        <dbReference type="ARBA" id="ARBA00023136"/>
    </source>
</evidence>
<evidence type="ECO:0000256" key="3">
    <source>
        <dbReference type="ARBA" id="ARBA00022692"/>
    </source>
</evidence>
<evidence type="ECO:0000256" key="6">
    <source>
        <dbReference type="SAM" id="SignalP"/>
    </source>
</evidence>
<feature type="chain" id="PRO_5043137727" evidence="6">
    <location>
        <begin position="24"/>
        <end position="102"/>
    </location>
</feature>
<dbReference type="AlphaFoldDB" id="A0A182EZ99"/>
<dbReference type="GO" id="GO:0016020">
    <property type="term" value="C:membrane"/>
    <property type="evidence" value="ECO:0007669"/>
    <property type="project" value="UniProtKB-SubCell"/>
</dbReference>
<dbReference type="Proteomes" id="UP000271087">
    <property type="component" value="Unassembled WGS sequence"/>
</dbReference>
<evidence type="ECO:0000313" key="9">
    <source>
        <dbReference type="WBParaSite" id="nOo.2.0.1.t13508-RA"/>
    </source>
</evidence>
<comment type="similarity">
    <text evidence="2">Belongs to the TDE1 family.</text>
</comment>
<keyword evidence="4" id="KW-1133">Transmembrane helix</keyword>
<evidence type="ECO:0000313" key="7">
    <source>
        <dbReference type="EMBL" id="VDN02616.1"/>
    </source>
</evidence>
<accession>A0A182EZ99</accession>
<dbReference type="Pfam" id="PF03348">
    <property type="entry name" value="Serinc"/>
    <property type="match status" value="1"/>
</dbReference>
<name>A0A182EZ99_ONCOC</name>
<dbReference type="WBParaSite" id="nOo.2.0.1.t13508-RA">
    <property type="protein sequence ID" value="nOo.2.0.1.t13508-RA"/>
    <property type="gene ID" value="nOo.2.0.1.g13508"/>
</dbReference>
<keyword evidence="8" id="KW-1185">Reference proteome</keyword>
<reference evidence="9" key="1">
    <citation type="submission" date="2016-06" db="UniProtKB">
        <authorList>
            <consortium name="WormBaseParasite"/>
        </authorList>
    </citation>
    <scope>IDENTIFICATION</scope>
</reference>
<evidence type="ECO:0000256" key="1">
    <source>
        <dbReference type="ARBA" id="ARBA00004141"/>
    </source>
</evidence>
<dbReference type="InterPro" id="IPR005016">
    <property type="entry name" value="TDE1/TMS"/>
</dbReference>